<evidence type="ECO:0000259" key="2">
    <source>
        <dbReference type="PROSITE" id="PS50902"/>
    </source>
</evidence>
<dbReference type="SUPFAM" id="SSF52218">
    <property type="entry name" value="Flavoproteins"/>
    <property type="match status" value="1"/>
</dbReference>
<protein>
    <submittedName>
        <fullName evidence="3">Trp repressor binding protein</fullName>
    </submittedName>
</protein>
<evidence type="ECO:0000256" key="1">
    <source>
        <dbReference type="ARBA" id="ARBA00006961"/>
    </source>
</evidence>
<dbReference type="Gramene" id="EME31874">
    <property type="protein sequence ID" value="EME31874"/>
    <property type="gene ID" value="Gasu_09450"/>
</dbReference>
<dbReference type="PANTHER" id="PTHR30546">
    <property type="entry name" value="FLAVODOXIN-RELATED PROTEIN WRBA-RELATED"/>
    <property type="match status" value="1"/>
</dbReference>
<dbReference type="OrthoDB" id="504689at2759"/>
<dbReference type="Proteomes" id="UP000030680">
    <property type="component" value="Unassembled WGS sequence"/>
</dbReference>
<feature type="domain" description="Flavodoxin-like" evidence="2">
    <location>
        <begin position="46"/>
        <end position="156"/>
    </location>
</feature>
<gene>
    <name evidence="3" type="ORF">Gasu_09450</name>
</gene>
<dbReference type="PROSITE" id="PS50902">
    <property type="entry name" value="FLAVODOXIN_LIKE"/>
    <property type="match status" value="1"/>
</dbReference>
<reference evidence="4" key="1">
    <citation type="journal article" date="2013" name="Science">
        <title>Gene transfer from bacteria and archaea facilitated evolution of an extremophilic eukaryote.</title>
        <authorList>
            <person name="Schonknecht G."/>
            <person name="Chen W.H."/>
            <person name="Ternes C.M."/>
            <person name="Barbier G.G."/>
            <person name="Shrestha R.P."/>
            <person name="Stanke M."/>
            <person name="Brautigam A."/>
            <person name="Baker B.J."/>
            <person name="Banfield J.F."/>
            <person name="Garavito R.M."/>
            <person name="Carr K."/>
            <person name="Wilkerson C."/>
            <person name="Rensing S.A."/>
            <person name="Gagneul D."/>
            <person name="Dickenson N.E."/>
            <person name="Oesterhelt C."/>
            <person name="Lercher M.J."/>
            <person name="Weber A.P."/>
        </authorList>
    </citation>
    <scope>NUCLEOTIDE SEQUENCE [LARGE SCALE GENOMIC DNA]</scope>
    <source>
        <strain evidence="4">074W</strain>
    </source>
</reference>
<dbReference type="GO" id="GO:0016020">
    <property type="term" value="C:membrane"/>
    <property type="evidence" value="ECO:0007669"/>
    <property type="project" value="TreeGrafter"/>
</dbReference>
<dbReference type="GO" id="GO:0010181">
    <property type="term" value="F:FMN binding"/>
    <property type="evidence" value="ECO:0007669"/>
    <property type="project" value="InterPro"/>
</dbReference>
<dbReference type="InterPro" id="IPR008254">
    <property type="entry name" value="Flavodoxin/NO_synth"/>
</dbReference>
<name>M2Y7S6_GALSU</name>
<dbReference type="GO" id="GO:0003955">
    <property type="term" value="F:NAD(P)H dehydrogenase (quinone) activity"/>
    <property type="evidence" value="ECO:0007669"/>
    <property type="project" value="TreeGrafter"/>
</dbReference>
<proteinExistence type="inferred from homology"/>
<dbReference type="InterPro" id="IPR005025">
    <property type="entry name" value="FMN_Rdtase-like_dom"/>
</dbReference>
<comment type="similarity">
    <text evidence="1">Belongs to the WrbA family.</text>
</comment>
<dbReference type="Gene3D" id="3.40.50.360">
    <property type="match status" value="1"/>
</dbReference>
<sequence>MSFGQGIGESLNGISIRLVRFLLRGKLRTLGSFIFETLGSYKMTKILVVYYSMYGHIKKMADQVVEGAQSEGCEVELYQVPETLSDDILKLLKAPPKPSDPVLRFELHDKLVEADAIIFGFPTRFGMMCAQMKAMFDSLGHLWQSGQLEEDKKQQL</sequence>
<organism evidence="3 4">
    <name type="scientific">Galdieria sulphuraria</name>
    <name type="common">Red alga</name>
    <dbReference type="NCBI Taxonomy" id="130081"/>
    <lineage>
        <taxon>Eukaryota</taxon>
        <taxon>Rhodophyta</taxon>
        <taxon>Bangiophyceae</taxon>
        <taxon>Galdieriales</taxon>
        <taxon>Galdieriaceae</taxon>
        <taxon>Galdieria</taxon>
    </lineage>
</organism>
<dbReference type="PANTHER" id="PTHR30546:SF23">
    <property type="entry name" value="FLAVOPROTEIN-LIKE PROTEIN YCP4-RELATED"/>
    <property type="match status" value="1"/>
</dbReference>
<keyword evidence="4" id="KW-1185">Reference proteome</keyword>
<dbReference type="EMBL" id="KB454489">
    <property type="protein sequence ID" value="EME31874.1"/>
    <property type="molecule type" value="Genomic_DNA"/>
</dbReference>
<dbReference type="AlphaFoldDB" id="M2Y7S6"/>
<dbReference type="RefSeq" id="XP_005708394.1">
    <property type="nucleotide sequence ID" value="XM_005708337.1"/>
</dbReference>
<dbReference type="GeneID" id="17090489"/>
<evidence type="ECO:0000313" key="3">
    <source>
        <dbReference type="EMBL" id="EME31874.1"/>
    </source>
</evidence>
<dbReference type="InterPro" id="IPR029039">
    <property type="entry name" value="Flavoprotein-like_sf"/>
</dbReference>
<dbReference type="Pfam" id="PF03358">
    <property type="entry name" value="FMN_red"/>
    <property type="match status" value="1"/>
</dbReference>
<dbReference type="KEGG" id="gsl:Gasu_09450"/>
<evidence type="ECO:0000313" key="4">
    <source>
        <dbReference type="Proteomes" id="UP000030680"/>
    </source>
</evidence>
<dbReference type="eggNOG" id="KOG3135">
    <property type="taxonomic scope" value="Eukaryota"/>
</dbReference>
<accession>M2Y7S6</accession>